<evidence type="ECO:0000313" key="15">
    <source>
        <dbReference type="EMBL" id="CAB9508898.1"/>
    </source>
</evidence>
<comment type="caution">
    <text evidence="15">The sequence shown here is derived from an EMBL/GenBank/DDBJ whole genome shotgun (WGS) entry which is preliminary data.</text>
</comment>
<evidence type="ECO:0000256" key="3">
    <source>
        <dbReference type="ARBA" id="ARBA00022538"/>
    </source>
</evidence>
<evidence type="ECO:0000256" key="8">
    <source>
        <dbReference type="ARBA" id="ARBA00022989"/>
    </source>
</evidence>
<dbReference type="GO" id="GO:0005509">
    <property type="term" value="F:calcium ion binding"/>
    <property type="evidence" value="ECO:0007669"/>
    <property type="project" value="InterPro"/>
</dbReference>
<keyword evidence="4 13" id="KW-0812">Transmembrane</keyword>
<keyword evidence="11" id="KW-0407">Ion channel</keyword>
<feature type="region of interest" description="Disordered" evidence="12">
    <location>
        <begin position="410"/>
        <end position="440"/>
    </location>
</feature>
<feature type="transmembrane region" description="Helical" evidence="13">
    <location>
        <begin position="365"/>
        <end position="389"/>
    </location>
</feature>
<keyword evidence="9" id="KW-0406">Ion transport</keyword>
<dbReference type="Proteomes" id="UP001153069">
    <property type="component" value="Unassembled WGS sequence"/>
</dbReference>
<gene>
    <name evidence="15" type="ORF">SEMRO_365_G127450.1</name>
</gene>
<dbReference type="GO" id="GO:0001508">
    <property type="term" value="P:action potential"/>
    <property type="evidence" value="ECO:0007669"/>
    <property type="project" value="TreeGrafter"/>
</dbReference>
<evidence type="ECO:0000256" key="7">
    <source>
        <dbReference type="ARBA" id="ARBA00022958"/>
    </source>
</evidence>
<accession>A0A9N8HBJ9</accession>
<dbReference type="InterPro" id="IPR028325">
    <property type="entry name" value="VG_K_chnl"/>
</dbReference>
<sequence length="547" mass="61403">MYGSVARSSAAMGTDPLLPSREPSTAESRRLRKRTSRKLVPSGRGVSRRQLLAMQQSEQEVKPVMKSLFRRSSTRSKNKPHAAPRISAVGMDIETLHDEVTPANAMTPLKEAAPTGKEKQTSKDQVTATMAANPPSKKANGNKKKNHKHSWLYVLLHPSSTHPHAILYKNFISFIIVVDVAFFAASTEEKWNLAYPELFYTEEGLASAIFMIEYLCRLAVAPESHKYANQSPWQARFHYVRTVPALMDAAAAFPFFLELPTGFSLPNLTWIRFFRLVRILRTESYARSMDAVWRVIYYNSEILSVALYICILLVLITSILMYYLRPQDPHDAEDFSSIMATMYLSVLMLTGQGQPEGDLPWYTKMVVLTTGFFSVAMFAIPASMLTWGFEAEAERCARKARQKYVALLQQETGGDDPENDNHSYSHYISSSSSDDGDTTDEEYLDIIAGGEEDGDGNGEPREDVVKQLIRTFQTCDTDASGSLSMDEFLALMTDTSAVSHHLTMVGMATSMGLMAKRVHHLEAELEKSHQKLDQILQSVQQHQKHAY</sequence>
<dbReference type="AlphaFoldDB" id="A0A9N8HBJ9"/>
<evidence type="ECO:0000256" key="11">
    <source>
        <dbReference type="ARBA" id="ARBA00023303"/>
    </source>
</evidence>
<dbReference type="SUPFAM" id="SSF81324">
    <property type="entry name" value="Voltage-gated potassium channels"/>
    <property type="match status" value="1"/>
</dbReference>
<keyword evidence="10 13" id="KW-0472">Membrane</keyword>
<feature type="region of interest" description="Disordered" evidence="12">
    <location>
        <begin position="1"/>
        <end position="46"/>
    </location>
</feature>
<dbReference type="EMBL" id="CAICTM010000364">
    <property type="protein sequence ID" value="CAB9508898.1"/>
    <property type="molecule type" value="Genomic_DNA"/>
</dbReference>
<keyword evidence="16" id="KW-1185">Reference proteome</keyword>
<evidence type="ECO:0000256" key="12">
    <source>
        <dbReference type="SAM" id="MobiDB-lite"/>
    </source>
</evidence>
<evidence type="ECO:0000313" key="16">
    <source>
        <dbReference type="Proteomes" id="UP001153069"/>
    </source>
</evidence>
<evidence type="ECO:0000256" key="2">
    <source>
        <dbReference type="ARBA" id="ARBA00022448"/>
    </source>
</evidence>
<dbReference type="Gene3D" id="1.10.238.10">
    <property type="entry name" value="EF-hand"/>
    <property type="match status" value="1"/>
</dbReference>
<protein>
    <submittedName>
        <fullName evidence="15">Potassium voltage-gated channel, KQT-like subfamily, member</fullName>
    </submittedName>
</protein>
<name>A0A9N8HBJ9_9STRA</name>
<dbReference type="GO" id="GO:0008076">
    <property type="term" value="C:voltage-gated potassium channel complex"/>
    <property type="evidence" value="ECO:0007669"/>
    <property type="project" value="InterPro"/>
</dbReference>
<dbReference type="PROSITE" id="PS50222">
    <property type="entry name" value="EF_HAND_2"/>
    <property type="match status" value="1"/>
</dbReference>
<feature type="transmembrane region" description="Helical" evidence="13">
    <location>
        <begin position="302"/>
        <end position="323"/>
    </location>
</feature>
<dbReference type="PANTHER" id="PTHR11537:SF254">
    <property type="entry name" value="POTASSIUM VOLTAGE-GATED CHANNEL PROTEIN SHAB"/>
    <property type="match status" value="1"/>
</dbReference>
<dbReference type="Gene3D" id="1.10.287.70">
    <property type="match status" value="1"/>
</dbReference>
<evidence type="ECO:0000256" key="13">
    <source>
        <dbReference type="SAM" id="Phobius"/>
    </source>
</evidence>
<reference evidence="15" key="1">
    <citation type="submission" date="2020-06" db="EMBL/GenBank/DDBJ databases">
        <authorList>
            <consortium name="Plant Systems Biology data submission"/>
        </authorList>
    </citation>
    <scope>NUCLEOTIDE SEQUENCE</scope>
    <source>
        <strain evidence="15">D6</strain>
    </source>
</reference>
<dbReference type="InterPro" id="IPR005821">
    <property type="entry name" value="Ion_trans_dom"/>
</dbReference>
<dbReference type="PRINTS" id="PR00169">
    <property type="entry name" value="KCHANNEL"/>
</dbReference>
<evidence type="ECO:0000256" key="9">
    <source>
        <dbReference type="ARBA" id="ARBA00023065"/>
    </source>
</evidence>
<evidence type="ECO:0000256" key="4">
    <source>
        <dbReference type="ARBA" id="ARBA00022692"/>
    </source>
</evidence>
<dbReference type="InterPro" id="IPR018247">
    <property type="entry name" value="EF_Hand_1_Ca_BS"/>
</dbReference>
<keyword evidence="2" id="KW-0813">Transport</keyword>
<dbReference type="GO" id="GO:0005249">
    <property type="term" value="F:voltage-gated potassium channel activity"/>
    <property type="evidence" value="ECO:0007669"/>
    <property type="project" value="InterPro"/>
</dbReference>
<evidence type="ECO:0000259" key="14">
    <source>
        <dbReference type="PROSITE" id="PS50222"/>
    </source>
</evidence>
<comment type="subcellular location">
    <subcellularLocation>
        <location evidence="1">Membrane</location>
        <topology evidence="1">Multi-pass membrane protein</topology>
    </subcellularLocation>
</comment>
<keyword evidence="6" id="KW-0106">Calcium</keyword>
<keyword evidence="7" id="KW-0630">Potassium</keyword>
<evidence type="ECO:0000256" key="1">
    <source>
        <dbReference type="ARBA" id="ARBA00004141"/>
    </source>
</evidence>
<keyword evidence="3" id="KW-0633">Potassium transport</keyword>
<keyword evidence="5" id="KW-0631">Potassium channel</keyword>
<proteinExistence type="predicted"/>
<feature type="domain" description="EF-hand" evidence="14">
    <location>
        <begin position="463"/>
        <end position="498"/>
    </location>
</feature>
<evidence type="ECO:0000256" key="5">
    <source>
        <dbReference type="ARBA" id="ARBA00022826"/>
    </source>
</evidence>
<feature type="compositionally biased region" description="Low complexity" evidence="12">
    <location>
        <begin position="422"/>
        <end position="433"/>
    </location>
</feature>
<keyword evidence="8 13" id="KW-1133">Transmembrane helix</keyword>
<dbReference type="SUPFAM" id="SSF47473">
    <property type="entry name" value="EF-hand"/>
    <property type="match status" value="1"/>
</dbReference>
<dbReference type="PROSITE" id="PS00018">
    <property type="entry name" value="EF_HAND_1"/>
    <property type="match status" value="1"/>
</dbReference>
<evidence type="ECO:0000256" key="10">
    <source>
        <dbReference type="ARBA" id="ARBA00023136"/>
    </source>
</evidence>
<dbReference type="OrthoDB" id="43502at2759"/>
<dbReference type="InterPro" id="IPR002048">
    <property type="entry name" value="EF_hand_dom"/>
</dbReference>
<dbReference type="InterPro" id="IPR011992">
    <property type="entry name" value="EF-hand-dom_pair"/>
</dbReference>
<organism evidence="15 16">
    <name type="scientific">Seminavis robusta</name>
    <dbReference type="NCBI Taxonomy" id="568900"/>
    <lineage>
        <taxon>Eukaryota</taxon>
        <taxon>Sar</taxon>
        <taxon>Stramenopiles</taxon>
        <taxon>Ochrophyta</taxon>
        <taxon>Bacillariophyta</taxon>
        <taxon>Bacillariophyceae</taxon>
        <taxon>Bacillariophycidae</taxon>
        <taxon>Naviculales</taxon>
        <taxon>Naviculaceae</taxon>
        <taxon>Seminavis</taxon>
    </lineage>
</organism>
<dbReference type="PANTHER" id="PTHR11537">
    <property type="entry name" value="VOLTAGE-GATED POTASSIUM CHANNEL"/>
    <property type="match status" value="1"/>
</dbReference>
<evidence type="ECO:0000256" key="6">
    <source>
        <dbReference type="ARBA" id="ARBA00022837"/>
    </source>
</evidence>
<dbReference type="Pfam" id="PF00520">
    <property type="entry name" value="Ion_trans"/>
    <property type="match status" value="1"/>
</dbReference>